<evidence type="ECO:0000313" key="5">
    <source>
        <dbReference type="Proteomes" id="UP000294558"/>
    </source>
</evidence>
<dbReference type="Pfam" id="PF13399">
    <property type="entry name" value="LytR_C"/>
    <property type="match status" value="1"/>
</dbReference>
<evidence type="ECO:0000313" key="4">
    <source>
        <dbReference type="EMBL" id="TDT14834.1"/>
    </source>
</evidence>
<dbReference type="EMBL" id="SOAU01000001">
    <property type="protein sequence ID" value="TDT14834.1"/>
    <property type="molecule type" value="Genomic_DNA"/>
</dbReference>
<dbReference type="InterPro" id="IPR027381">
    <property type="entry name" value="LytR/CpsA/Psr_C"/>
</dbReference>
<sequence>MSDMTDASGQMPRRNPRVSDGGAPVSGAVAIVLALVAVVAGFLILNAISNGGEDALDFPVDSSNSSGDGGDAGTATTVDPSATTVATLAPATTVPAIVTDGASVLVANANNVGGSAGQMQRALETGPGFTVVGAVNASTSVGTLETSVIYYEETNAQAQPVAESLGEVLGGVTDISPMPDTPPTSDGDLMGADVLLMLGNDKAGKTLEELNPDTATGGATQVTSPPVAGDTETTEG</sequence>
<proteinExistence type="predicted"/>
<comment type="caution">
    <text evidence="4">The sequence shown here is derived from an EMBL/GenBank/DDBJ whole genome shotgun (WGS) entry which is preliminary data.</text>
</comment>
<feature type="compositionally biased region" description="Polar residues" evidence="1">
    <location>
        <begin position="213"/>
        <end position="224"/>
    </location>
</feature>
<feature type="region of interest" description="Disordered" evidence="1">
    <location>
        <begin position="205"/>
        <end position="236"/>
    </location>
</feature>
<keyword evidence="2" id="KW-0472">Membrane</keyword>
<evidence type="ECO:0000259" key="3">
    <source>
        <dbReference type="Pfam" id="PF13399"/>
    </source>
</evidence>
<feature type="transmembrane region" description="Helical" evidence="2">
    <location>
        <begin position="21"/>
        <end position="45"/>
    </location>
</feature>
<keyword evidence="2" id="KW-0812">Transmembrane</keyword>
<feature type="domain" description="LytR/CpsA/Psr regulator C-terminal" evidence="3">
    <location>
        <begin position="103"/>
        <end position="201"/>
    </location>
</feature>
<dbReference type="Proteomes" id="UP000294558">
    <property type="component" value="Unassembled WGS sequence"/>
</dbReference>
<keyword evidence="2" id="KW-1133">Transmembrane helix</keyword>
<evidence type="ECO:0000256" key="1">
    <source>
        <dbReference type="SAM" id="MobiDB-lite"/>
    </source>
</evidence>
<protein>
    <submittedName>
        <fullName evidence="4">LytR cell envelope-related transcriptional attenuator</fullName>
    </submittedName>
</protein>
<gene>
    <name evidence="4" type="ORF">BDK89_0392</name>
</gene>
<dbReference type="Gene3D" id="3.30.70.2390">
    <property type="match status" value="1"/>
</dbReference>
<reference evidence="4 5" key="1">
    <citation type="submission" date="2019-03" db="EMBL/GenBank/DDBJ databases">
        <title>Sequencing the genomes of 1000 actinobacteria strains.</title>
        <authorList>
            <person name="Klenk H.-P."/>
        </authorList>
    </citation>
    <scope>NUCLEOTIDE SEQUENCE [LARGE SCALE GENOMIC DNA]</scope>
    <source>
        <strain evidence="4 5">DSM 18936</strain>
    </source>
</reference>
<dbReference type="OrthoDB" id="9882355at2"/>
<dbReference type="RefSeq" id="WP_133867348.1">
    <property type="nucleotide sequence ID" value="NZ_SOAU01000001.1"/>
</dbReference>
<accession>A0A4R7HWB5</accession>
<organism evidence="4 5">
    <name type="scientific">Ilumatobacter fluminis</name>
    <dbReference type="NCBI Taxonomy" id="467091"/>
    <lineage>
        <taxon>Bacteria</taxon>
        <taxon>Bacillati</taxon>
        <taxon>Actinomycetota</taxon>
        <taxon>Acidimicrobiia</taxon>
        <taxon>Acidimicrobiales</taxon>
        <taxon>Ilumatobacteraceae</taxon>
        <taxon>Ilumatobacter</taxon>
    </lineage>
</organism>
<feature type="region of interest" description="Disordered" evidence="1">
    <location>
        <begin position="59"/>
        <end position="78"/>
    </location>
</feature>
<keyword evidence="5" id="KW-1185">Reference proteome</keyword>
<evidence type="ECO:0000256" key="2">
    <source>
        <dbReference type="SAM" id="Phobius"/>
    </source>
</evidence>
<feature type="region of interest" description="Disordered" evidence="1">
    <location>
        <begin position="1"/>
        <end position="21"/>
    </location>
</feature>
<dbReference type="AlphaFoldDB" id="A0A4R7HWB5"/>
<name>A0A4R7HWB5_9ACTN</name>